<dbReference type="Pfam" id="PF07539">
    <property type="entry name" value="UTP20_N"/>
    <property type="match status" value="1"/>
</dbReference>
<evidence type="ECO:0000259" key="4">
    <source>
        <dbReference type="Pfam" id="PF23099"/>
    </source>
</evidence>
<evidence type="ECO:0000259" key="2">
    <source>
        <dbReference type="Pfam" id="PF07539"/>
    </source>
</evidence>
<feature type="compositionally biased region" description="Acidic residues" evidence="1">
    <location>
        <begin position="2557"/>
        <end position="2587"/>
    </location>
</feature>
<dbReference type="PANTHER" id="PTHR17695:SF11">
    <property type="entry name" value="SMALL SUBUNIT PROCESSOME COMPONENT 20 HOMOLOG"/>
    <property type="match status" value="1"/>
</dbReference>
<feature type="region of interest" description="Disordered" evidence="1">
    <location>
        <begin position="1180"/>
        <end position="1200"/>
    </location>
</feature>
<evidence type="ECO:0000256" key="1">
    <source>
        <dbReference type="SAM" id="MobiDB-lite"/>
    </source>
</evidence>
<dbReference type="Gene3D" id="1.25.10.10">
    <property type="entry name" value="Leucine-rich Repeat Variant"/>
    <property type="match status" value="1"/>
</dbReference>
<dbReference type="SUPFAM" id="SSF48371">
    <property type="entry name" value="ARM repeat"/>
    <property type="match status" value="2"/>
</dbReference>
<dbReference type="GO" id="GO:0032040">
    <property type="term" value="C:small-subunit processome"/>
    <property type="evidence" value="ECO:0007669"/>
    <property type="project" value="TreeGrafter"/>
</dbReference>
<dbReference type="GO" id="GO:0030686">
    <property type="term" value="C:90S preribosome"/>
    <property type="evidence" value="ECO:0007669"/>
    <property type="project" value="TreeGrafter"/>
</dbReference>
<feature type="compositionally biased region" description="Basic residues" evidence="1">
    <location>
        <begin position="1"/>
        <end position="11"/>
    </location>
</feature>
<dbReference type="InterPro" id="IPR016024">
    <property type="entry name" value="ARM-type_fold"/>
</dbReference>
<feature type="domain" description="U3 small nucleolar RNA-associated protein 20" evidence="3">
    <location>
        <begin position="1794"/>
        <end position="2016"/>
    </location>
</feature>
<dbReference type="PANTHER" id="PTHR17695">
    <property type="entry name" value="SMALL SUBUNIT PROCESSOME COMPONENT 20 HOMOLOG"/>
    <property type="match status" value="1"/>
</dbReference>
<evidence type="ECO:0000313" key="5">
    <source>
        <dbReference type="EMBL" id="CDZ96659.1"/>
    </source>
</evidence>
<sequence length="2775" mass="307781">MPPKKKTHQKKNPGQGRQHAKRHVYKSLQDQSKAHHVNLRVAPKLDFTQELEESSSTDPTGAYTSTPFTLHLAHLSLLNLSTSFQALLKELTPLVQTFPLLLFNKSQVVDILVDVLRHPEETNPEDGSGSLPSILDLLPQLALSLLDEFLPFLEKILPPLLDLSNSPFHLPLLFPSLSALLKPMSPLLLQPENHSTLQKVWSIWVPHLLFVRNGGRANGGEQRRLAVEGWGSLLRRGARGEKAERVVGLMVSSLRTEEETGEHVDVLREGVGLILVEALKGPVPILPSTTPHLFQTLLSALLDLPAESLLPKKLLSNVLTALIHHTSPKPEMTEGVIDVLVKASSNALEEDHEADILRITRLVDALGVVSAARKGKGVTTTLHTPLLSLLPPLFKLSTSSSTLQNSFVYLVSTLLPITNLPAWLKYRSTVEALWESLEGDWARRSALVGMWVVEGSGWKRGGDVLFGGVLERSLFSAFKQTSVTSPSLPHIINLLNNLSRANLLTSAIFKSPPRETLGPHLASLLDGLKSQTLSSQSKDEVLILDNLLLLIGRLEDTKGPMWGSLVGFLREGVQAYKQSTQKEGEVILDLGFILDEVLQTIGVIWENNSGTTIAQGVTDIRSILFGTDVVLASILSKTVVPSVLLKNLSQVLQPILASGSAPTGWETLVPLLESQLMSSSSEKRKAALKILVALPTKNTSVRAVLDQALAMEEIELSVKDARERCVGVARLERAIQNLSGEKEEMQFGLDVGLKVLTAQLKVNLRPLYPATHTALASLAAVHGDQVWALLLHQLTLASQGPHSVLQEPMPAWADNSDGIIEEKEEENDEAVRCFRDPSRKAAEELMRSLVEGDGEDRLRAIADSRMPFNRDRLDVLNYEIELVHALAAAPSLAEKHSRDFISLFLSFTSRSNIISSSLDADEFPVVPADSTSLPRLTLKQVHLKLTAYLSLFAKFVNPKAIYRSDEMHSLYLSLLAKGDPKLQLLALDCIFTFKNSKITPYKDSLKMLLDEVRFRDELTKFSLVSGGASVNPAHRDELIPLVIRMLYGKMIARRGRSSASNGPGAKKQAILSALAGCATEELSILVELMLAPFGGLIESQAGPSSGEFTLTRDDSDLDAVFIPGKQQIGFLSLLGDVLKYLGPQLMPSWPRLLGTTMELIHRAQTKIGKMKAVGSEEKAEVDAEDVVEDEDEEENVQSHTTPVRAIRQLGLKRFADFFKSSASVDFNFKLYLPAAFKSFISPRLASLNTENTQAPSGLLELFAIWSTTSRTVPFLVQYDTQLLSKVYSCLTATNVKPAVVSKIYDIVERLLAFGSLEDDENERATVVNQIIKPYVDELLGNLSVLVERPLGSGQVKEELAKRQIRILSGLASYVTNGPQSARLVALLSPMLRKPAKVVPERVKSDILLIFKSLLPLIPEFSDRESSIFVHSFNLLSTLFQSLRSKQARQALCEVLLQFPPTDSDLQAVVDVIVSINSFSERRKEEPDFDRRLAAFSTLNEQLWSTLTVQQWLPIIYNMLYYIQDPEEMSIRTNAAFGLRRFVERTAAMVDDQSYLTTFTRVLFPGIRNGLRTRTELVRTEILSVLSTAVSLCVHIPILQEMQPLLAGGDHEASFFTNIHHIQTHRRIRALHRLSELCDDNIITNSNLLADIFLPLLAHFINNSSGKTDHHLINEAITSTGKISKQLKWAAYNGLVRQYIRLAKEKTENEKFFIRTVVSILDHFHFLMEEPVIETEIEDGAELTVEEHDIIVIDEKSAEVAAEPPVAPVSSQALYIADAVETRLLPSLLSYLQQKDETEDSIRIPIAIGIVKVALNLPEQSRDAQISRLLTTLSQVFRSKSQETRDLAKETIIKIAVTLGPEWLAPLIHEMKAALQRGPQLHVLAFTVHAILVHVTSLASSEFSDLDDCVHDVVAIAAEVVFGESGKDLQAEGFKTKMREVRTSTSKGLDTFQLVARLISPEKIGQILVPIKEVLGTTQVLKVLQQVDDVLRRVASGLNSNERLSPPDVLILCHTLIGQNSHLLQGKKKSVVLKDSQSVKNFLVSIKRSEERAVDHYASNAYKFVGFGLELFITAFRRGRFVFSDTDILSRLDPLVNLIGESLFSVVSDIVILGLKATAAIVKAPVESLTAALPTFVQQIFKTIKHAGSTESDLSQQALRTLSIILRDCKEVDITQKQMSYLLELITPDLEDPSRQAAIFALLHSIISRKFVVADIYDVMDKVAETMVTSQSAHVQEQCRSNVLRFLLDYPQGSGRLKKQMQFLVNNLTYVYESGRLSVMELLGAVFDKFDEKHIQDYSDSFFMGLALVIANDESVKCREMAAELLKGLLPRLTSEQLADTVSKIHIWANTPSQAQLPRLAAQIYGLFLDSIGIETRPYVSSLLIDVQEILASSATTLEAYEIAQEDPSPFAMEIADDLDWQLPYQSLSTLAKVLKIFPDEIATVEWHAVTGHILFPHAWVRLASARLVGTLFGSSAPSFDASQSAIDQDGPLQPRGLFSLARQSLLQLKGESIDEALAIQVVKNIVYLGRCFALGTSLPADSADAEVVEAPPVDKAEAEEEDLNDDDDGDEEEEEEIVPEDEEETATEQDVFKRALDNPSAWLFTKLSQLARTILITRPAVHGEVSPRRSLPILSIFRLFAALASVLDPSLTKQYLMQILHPIQRVLDANHPSDEEIRNMGVELQTLIQAKVGISAFSSVWNSIQRTKAMKRQARRNEKIVRTTTNPEGAALRKRYKNEQKKESHKRKIRTFADSKIRERPMKARRTRDPMPDDA</sequence>
<dbReference type="InterPro" id="IPR011430">
    <property type="entry name" value="UTP20_N"/>
</dbReference>
<protein>
    <submittedName>
        <fullName evidence="5">DRIM (Down-regulated in metastasis)-like proteins</fullName>
    </submittedName>
</protein>
<evidence type="ECO:0000259" key="3">
    <source>
        <dbReference type="Pfam" id="PF20416"/>
    </source>
</evidence>
<dbReference type="InterPro" id="IPR057525">
    <property type="entry name" value="UTP20_C"/>
</dbReference>
<dbReference type="EMBL" id="LN483165">
    <property type="protein sequence ID" value="CDZ96659.1"/>
    <property type="molecule type" value="Genomic_DNA"/>
</dbReference>
<feature type="domain" description="U3 small nucleolar RNA-associated protein 20 N-terminal" evidence="2">
    <location>
        <begin position="944"/>
        <end position="1573"/>
    </location>
</feature>
<feature type="domain" description="U3 small nucleolar RNA-associated protein 20 C-terminal" evidence="4">
    <location>
        <begin position="2460"/>
        <end position="2750"/>
    </location>
</feature>
<dbReference type="Pfam" id="PF20416">
    <property type="entry name" value="UTP20"/>
    <property type="match status" value="1"/>
</dbReference>
<feature type="region of interest" description="Disordered" evidence="1">
    <location>
        <begin position="2733"/>
        <end position="2775"/>
    </location>
</feature>
<feature type="compositionally biased region" description="Basic and acidic residues" evidence="1">
    <location>
        <begin position="2751"/>
        <end position="2775"/>
    </location>
</feature>
<dbReference type="InterPro" id="IPR052575">
    <property type="entry name" value="SSU_processome_comp_20"/>
</dbReference>
<feature type="region of interest" description="Disordered" evidence="1">
    <location>
        <begin position="2543"/>
        <end position="2588"/>
    </location>
</feature>
<feature type="region of interest" description="Disordered" evidence="1">
    <location>
        <begin position="1"/>
        <end position="32"/>
    </location>
</feature>
<organism evidence="5">
    <name type="scientific">Phaffia rhodozyma</name>
    <name type="common">Yeast</name>
    <name type="synonym">Xanthophyllomyces dendrorhous</name>
    <dbReference type="NCBI Taxonomy" id="264483"/>
    <lineage>
        <taxon>Eukaryota</taxon>
        <taxon>Fungi</taxon>
        <taxon>Dikarya</taxon>
        <taxon>Basidiomycota</taxon>
        <taxon>Agaricomycotina</taxon>
        <taxon>Tremellomycetes</taxon>
        <taxon>Cystofilobasidiales</taxon>
        <taxon>Mrakiaceae</taxon>
        <taxon>Phaffia</taxon>
    </lineage>
</organism>
<dbReference type="InterPro" id="IPR046523">
    <property type="entry name" value="UTP20_dom"/>
</dbReference>
<reference evidence="5" key="1">
    <citation type="submission" date="2014-08" db="EMBL/GenBank/DDBJ databases">
        <authorList>
            <person name="Sharma Rahul"/>
            <person name="Thines Marco"/>
        </authorList>
    </citation>
    <scope>NUCLEOTIDE SEQUENCE</scope>
</reference>
<dbReference type="Pfam" id="PF23099">
    <property type="entry name" value="UTP20_C"/>
    <property type="match status" value="1"/>
</dbReference>
<accession>A0A0F7SH24</accession>
<feature type="compositionally biased region" description="Acidic residues" evidence="1">
    <location>
        <begin position="1182"/>
        <end position="1195"/>
    </location>
</feature>
<proteinExistence type="predicted"/>
<name>A0A0F7SH24_PHARH</name>
<dbReference type="InterPro" id="IPR011989">
    <property type="entry name" value="ARM-like"/>
</dbReference>